<feature type="domain" description="Aminotransferase-like plant mobile" evidence="2">
    <location>
        <begin position="10"/>
        <end position="91"/>
    </location>
</feature>
<evidence type="ECO:0000259" key="2">
    <source>
        <dbReference type="Pfam" id="PF10536"/>
    </source>
</evidence>
<reference evidence="3 4" key="1">
    <citation type="submission" date="2023-03" db="EMBL/GenBank/DDBJ databases">
        <title>WGS of Gossypium arboreum.</title>
        <authorList>
            <person name="Yu D."/>
        </authorList>
    </citation>
    <scope>NUCLEOTIDE SEQUENCE [LARGE SCALE GENOMIC DNA]</scope>
    <source>
        <tissue evidence="3">Leaf</tissue>
    </source>
</reference>
<organism evidence="3 4">
    <name type="scientific">Gossypium arboreum</name>
    <name type="common">Tree cotton</name>
    <name type="synonym">Gossypium nanking</name>
    <dbReference type="NCBI Taxonomy" id="29729"/>
    <lineage>
        <taxon>Eukaryota</taxon>
        <taxon>Viridiplantae</taxon>
        <taxon>Streptophyta</taxon>
        <taxon>Embryophyta</taxon>
        <taxon>Tracheophyta</taxon>
        <taxon>Spermatophyta</taxon>
        <taxon>Magnoliopsida</taxon>
        <taxon>eudicotyledons</taxon>
        <taxon>Gunneridae</taxon>
        <taxon>Pentapetalae</taxon>
        <taxon>rosids</taxon>
        <taxon>malvids</taxon>
        <taxon>Malvales</taxon>
        <taxon>Malvaceae</taxon>
        <taxon>Malvoideae</taxon>
        <taxon>Gossypium</taxon>
    </lineage>
</organism>
<evidence type="ECO:0000313" key="3">
    <source>
        <dbReference type="EMBL" id="KAK5793743.1"/>
    </source>
</evidence>
<keyword evidence="4" id="KW-1185">Reference proteome</keyword>
<evidence type="ECO:0000313" key="4">
    <source>
        <dbReference type="Proteomes" id="UP001358586"/>
    </source>
</evidence>
<name>A0ABR0NIH9_GOSAR</name>
<dbReference type="PANTHER" id="PTHR46033:SF8">
    <property type="entry name" value="PROTEIN MAINTENANCE OF MERISTEMS-LIKE"/>
    <property type="match status" value="1"/>
</dbReference>
<protein>
    <recommendedName>
        <fullName evidence="2">Aminotransferase-like plant mobile domain-containing protein</fullName>
    </recommendedName>
</protein>
<dbReference type="PANTHER" id="PTHR46033">
    <property type="entry name" value="PROTEIN MAIN-LIKE 2"/>
    <property type="match status" value="1"/>
</dbReference>
<comment type="caution">
    <text evidence="3">The sequence shown here is derived from an EMBL/GenBank/DDBJ whole genome shotgun (WGS) entry which is preliminary data.</text>
</comment>
<dbReference type="EMBL" id="JARKNE010000010">
    <property type="protein sequence ID" value="KAK5793743.1"/>
    <property type="molecule type" value="Genomic_DNA"/>
</dbReference>
<dbReference type="InterPro" id="IPR044824">
    <property type="entry name" value="MAIN-like"/>
</dbReference>
<dbReference type="Pfam" id="PF10536">
    <property type="entry name" value="PMD"/>
    <property type="match status" value="1"/>
</dbReference>
<dbReference type="InterPro" id="IPR019557">
    <property type="entry name" value="AminoTfrase-like_pln_mobile"/>
</dbReference>
<proteinExistence type="predicted"/>
<dbReference type="Proteomes" id="UP001358586">
    <property type="component" value="Chromosome 10"/>
</dbReference>
<accession>A0ABR0NIH9</accession>
<feature type="region of interest" description="Disordered" evidence="1">
    <location>
        <begin position="127"/>
        <end position="158"/>
    </location>
</feature>
<evidence type="ECO:0000256" key="1">
    <source>
        <dbReference type="SAM" id="MobiDB-lite"/>
    </source>
</evidence>
<gene>
    <name evidence="3" type="ORF">PVK06_034900</name>
</gene>
<sequence>MPYLELAEFGLAILIRTFDLRYDLISSLVERWRVESHTFHLSCGECTITLQDVAPQLRLSIDENVVMSISSIFRSAALCYNLFGCSPSTSDRLCFGLQSSLEYIQWYSDIGKPFLLGGQSMVVPPHMTRLGQPSHPLPHPPHAPEPEPELEPELHSGDSYYHPDLRGDGYFSGLSGHGYHSEFDIFSPLPL</sequence>